<dbReference type="STRING" id="1618566.UR35_C0007G0018"/>
<name>A0A0G0CML1_9BACT</name>
<dbReference type="AlphaFoldDB" id="A0A0G0CML1"/>
<accession>A0A0G0CML1</accession>
<reference evidence="1 2" key="1">
    <citation type="journal article" date="2015" name="Nature">
        <title>rRNA introns, odd ribosomes, and small enigmatic genomes across a large radiation of phyla.</title>
        <authorList>
            <person name="Brown C.T."/>
            <person name="Hug L.A."/>
            <person name="Thomas B.C."/>
            <person name="Sharon I."/>
            <person name="Castelle C.J."/>
            <person name="Singh A."/>
            <person name="Wilkins M.J."/>
            <person name="Williams K.H."/>
            <person name="Banfield J.F."/>
        </authorList>
    </citation>
    <scope>NUCLEOTIDE SEQUENCE [LARGE SCALE GENOMIC DNA]</scope>
</reference>
<sequence>MNKGTKKELKSTKIVREFGVNDLVKYKEKIKKNILVFEEAIVKEKTEMERVDGMIDALKKDIKEIDQVLVK</sequence>
<organism evidence="1 2">
    <name type="scientific">Candidatus Woesebacteria bacterium GW2011_GWB1_33_22</name>
    <dbReference type="NCBI Taxonomy" id="1618566"/>
    <lineage>
        <taxon>Bacteria</taxon>
        <taxon>Candidatus Woeseibacteriota</taxon>
    </lineage>
</organism>
<dbReference type="Proteomes" id="UP000034778">
    <property type="component" value="Unassembled WGS sequence"/>
</dbReference>
<dbReference type="EMBL" id="LBOW01000007">
    <property type="protein sequence ID" value="KKP44602.1"/>
    <property type="molecule type" value="Genomic_DNA"/>
</dbReference>
<proteinExistence type="predicted"/>
<protein>
    <submittedName>
        <fullName evidence="1">Uncharacterized protein</fullName>
    </submittedName>
</protein>
<comment type="caution">
    <text evidence="1">The sequence shown here is derived from an EMBL/GenBank/DDBJ whole genome shotgun (WGS) entry which is preliminary data.</text>
</comment>
<gene>
    <name evidence="1" type="ORF">UR35_C0007G0018</name>
</gene>
<evidence type="ECO:0000313" key="1">
    <source>
        <dbReference type="EMBL" id="KKP44602.1"/>
    </source>
</evidence>
<evidence type="ECO:0000313" key="2">
    <source>
        <dbReference type="Proteomes" id="UP000034778"/>
    </source>
</evidence>